<sequence length="273" mass="31336">VIRANLLSFSDEDFPPEGKEHNQALQITVGCQGYYVPHVLIDNGSAVKFCTLVATKKIEVRDEDICFRSDNARTVRGFDNEKRCVIGEFTTIVVIGPAHTNTTFLVIDINASFTMFLRRTWLHANLAVSSNLHQKLRFIFCDNMTTIQGDLEEEQGKGKNNYITIPTVETNMVDKNYMEENVNQVFYKTLSKEKLPSWFEHGHTKVAHYLRKYRFFPDMGLGLRGNGRTEPLDGQQAPHEAPYGLGYKPQEEDRLNWNSKSYHGIIKQEKIQE</sequence>
<evidence type="ECO:0000313" key="2">
    <source>
        <dbReference type="EMBL" id="KAI3922693.1"/>
    </source>
</evidence>
<feature type="region of interest" description="Disordered" evidence="1">
    <location>
        <begin position="226"/>
        <end position="248"/>
    </location>
</feature>
<evidence type="ECO:0000313" key="3">
    <source>
        <dbReference type="Proteomes" id="UP001202328"/>
    </source>
</evidence>
<organism evidence="2 3">
    <name type="scientific">Papaver atlanticum</name>
    <dbReference type="NCBI Taxonomy" id="357466"/>
    <lineage>
        <taxon>Eukaryota</taxon>
        <taxon>Viridiplantae</taxon>
        <taxon>Streptophyta</taxon>
        <taxon>Embryophyta</taxon>
        <taxon>Tracheophyta</taxon>
        <taxon>Spermatophyta</taxon>
        <taxon>Magnoliopsida</taxon>
        <taxon>Ranunculales</taxon>
        <taxon>Papaveraceae</taxon>
        <taxon>Papaveroideae</taxon>
        <taxon>Papaver</taxon>
    </lineage>
</organism>
<protein>
    <submittedName>
        <fullName evidence="2">Uncharacterized protein</fullName>
    </submittedName>
</protein>
<comment type="caution">
    <text evidence="2">The sequence shown here is derived from an EMBL/GenBank/DDBJ whole genome shotgun (WGS) entry which is preliminary data.</text>
</comment>
<evidence type="ECO:0000256" key="1">
    <source>
        <dbReference type="SAM" id="MobiDB-lite"/>
    </source>
</evidence>
<name>A0AAD4XKY4_9MAGN</name>
<reference evidence="2" key="1">
    <citation type="submission" date="2022-04" db="EMBL/GenBank/DDBJ databases">
        <title>A functionally conserved STORR gene fusion in Papaver species that diverged 16.8 million years ago.</title>
        <authorList>
            <person name="Catania T."/>
        </authorList>
    </citation>
    <scope>NUCLEOTIDE SEQUENCE</scope>
    <source>
        <strain evidence="2">S-188037</strain>
    </source>
</reference>
<gene>
    <name evidence="2" type="ORF">MKW98_006824</name>
</gene>
<dbReference type="PANTHER" id="PTHR33240:SF15">
    <property type="entry name" value="GAG-PRO-LIKE PROTEIN"/>
    <property type="match status" value="1"/>
</dbReference>
<proteinExistence type="predicted"/>
<dbReference type="AlphaFoldDB" id="A0AAD4XKY4"/>
<feature type="non-terminal residue" evidence="2">
    <location>
        <position position="1"/>
    </location>
</feature>
<keyword evidence="3" id="KW-1185">Reference proteome</keyword>
<dbReference type="Proteomes" id="UP001202328">
    <property type="component" value="Unassembled WGS sequence"/>
</dbReference>
<dbReference type="EMBL" id="JAJJMB010008592">
    <property type="protein sequence ID" value="KAI3922693.1"/>
    <property type="molecule type" value="Genomic_DNA"/>
</dbReference>
<dbReference type="PANTHER" id="PTHR33240">
    <property type="entry name" value="OS08G0508500 PROTEIN"/>
    <property type="match status" value="1"/>
</dbReference>
<accession>A0AAD4XKY4</accession>